<evidence type="ECO:0000313" key="3">
    <source>
        <dbReference type="EMBL" id="KGL40276.1"/>
    </source>
</evidence>
<reference evidence="3 4" key="1">
    <citation type="submission" date="2014-05" db="EMBL/GenBank/DDBJ databases">
        <title>Novel Listeriaceae from food processing environments.</title>
        <authorList>
            <person name="den Bakker H.C."/>
        </authorList>
    </citation>
    <scope>NUCLEOTIDE SEQUENCE [LARGE SCALE GENOMIC DNA]</scope>
    <source>
        <strain evidence="3 4">FSL A5-0281</strain>
    </source>
</reference>
<comment type="similarity">
    <text evidence="1">Belongs to the short-chain dehydrogenases/reductases (SDR) family.</text>
</comment>
<protein>
    <submittedName>
        <fullName evidence="3">Short-chain dehydrogenase</fullName>
    </submittedName>
</protein>
<accession>A0A099W650</accession>
<dbReference type="InterPro" id="IPR036291">
    <property type="entry name" value="NAD(P)-bd_dom_sf"/>
</dbReference>
<evidence type="ECO:0000256" key="2">
    <source>
        <dbReference type="ARBA" id="ARBA00023002"/>
    </source>
</evidence>
<dbReference type="SUPFAM" id="SSF51735">
    <property type="entry name" value="NAD(P)-binding Rossmann-fold domains"/>
    <property type="match status" value="1"/>
</dbReference>
<dbReference type="GO" id="GO:0016491">
    <property type="term" value="F:oxidoreductase activity"/>
    <property type="evidence" value="ECO:0007669"/>
    <property type="project" value="UniProtKB-KW"/>
</dbReference>
<dbReference type="RefSeq" id="WP_036086363.1">
    <property type="nucleotide sequence ID" value="NZ_CBCSHQ010000002.1"/>
</dbReference>
<dbReference type="CDD" id="cd11731">
    <property type="entry name" value="Lin1944_like_SDR_c"/>
    <property type="match status" value="1"/>
</dbReference>
<dbReference type="STRING" id="1552123.EP57_10250"/>
<dbReference type="EMBL" id="JNFA01000024">
    <property type="protein sequence ID" value="KGL40276.1"/>
    <property type="molecule type" value="Genomic_DNA"/>
</dbReference>
<dbReference type="Gene3D" id="3.40.50.720">
    <property type="entry name" value="NAD(P)-binding Rossmann-like Domain"/>
    <property type="match status" value="1"/>
</dbReference>
<dbReference type="AlphaFoldDB" id="A0A099W650"/>
<dbReference type="eggNOG" id="COG1028">
    <property type="taxonomic scope" value="Bacteria"/>
</dbReference>
<dbReference type="PRINTS" id="PR00081">
    <property type="entry name" value="GDHRDH"/>
</dbReference>
<dbReference type="InterPro" id="IPR051122">
    <property type="entry name" value="SDR_DHRS6-like"/>
</dbReference>
<comment type="caution">
    <text evidence="3">The sequence shown here is derived from an EMBL/GenBank/DDBJ whole genome shotgun (WGS) entry which is preliminary data.</text>
</comment>
<organism evidence="3 4">
    <name type="scientific">Listeria booriae</name>
    <dbReference type="NCBI Taxonomy" id="1552123"/>
    <lineage>
        <taxon>Bacteria</taxon>
        <taxon>Bacillati</taxon>
        <taxon>Bacillota</taxon>
        <taxon>Bacilli</taxon>
        <taxon>Bacillales</taxon>
        <taxon>Listeriaceae</taxon>
        <taxon>Listeria</taxon>
    </lineage>
</organism>
<dbReference type="NCBIfam" id="NF005754">
    <property type="entry name" value="PRK07578.1"/>
    <property type="match status" value="1"/>
</dbReference>
<keyword evidence="2" id="KW-0560">Oxidoreductase</keyword>
<name>A0A099W650_9LIST</name>
<sequence length="200" mass="21162">MKIVVVGATGTIGKAVVGKLTDAGHTIVTASRKGADVTLDMTSPESIRAMYEELGHIDALVVAAGAAYFGPLETMTPEQNQQSIDGKLKGQMNLVLLGLDYVNDGGSFTLVTGIMMDDPIKQGASAAMVNGGIRAFVKSAAIEMPRGIRINSVSPNVLEESWEKYKDFFVGFNPVPAEKVAQAFVKSVSGGQTGQNYEVY</sequence>
<keyword evidence="4" id="KW-1185">Reference proteome</keyword>
<dbReference type="PANTHER" id="PTHR43477:SF1">
    <property type="entry name" value="DIHYDROANTICAPSIN 7-DEHYDROGENASE"/>
    <property type="match status" value="1"/>
</dbReference>
<dbReference type="InterPro" id="IPR002347">
    <property type="entry name" value="SDR_fam"/>
</dbReference>
<proteinExistence type="inferred from homology"/>
<gene>
    <name evidence="3" type="ORF">EP57_10250</name>
</gene>
<dbReference type="OrthoDB" id="9787486at2"/>
<dbReference type="PANTHER" id="PTHR43477">
    <property type="entry name" value="DIHYDROANTICAPSIN 7-DEHYDROGENASE"/>
    <property type="match status" value="1"/>
</dbReference>
<dbReference type="GeneID" id="58717750"/>
<dbReference type="Pfam" id="PF13561">
    <property type="entry name" value="adh_short_C2"/>
    <property type="match status" value="1"/>
</dbReference>
<dbReference type="Proteomes" id="UP000029844">
    <property type="component" value="Unassembled WGS sequence"/>
</dbReference>
<evidence type="ECO:0000313" key="4">
    <source>
        <dbReference type="Proteomes" id="UP000029844"/>
    </source>
</evidence>
<evidence type="ECO:0000256" key="1">
    <source>
        <dbReference type="ARBA" id="ARBA00006484"/>
    </source>
</evidence>